<dbReference type="VEuPathDB" id="FungiDB:PC110_g6935"/>
<keyword evidence="3" id="KW-1133">Transmembrane helix</keyword>
<proteinExistence type="predicted"/>
<dbReference type="InterPro" id="IPR017441">
    <property type="entry name" value="Protein_kinase_ATP_BS"/>
</dbReference>
<feature type="compositionally biased region" description="Low complexity" evidence="2">
    <location>
        <begin position="503"/>
        <end position="513"/>
    </location>
</feature>
<feature type="region of interest" description="Disordered" evidence="2">
    <location>
        <begin position="464"/>
        <end position="484"/>
    </location>
</feature>
<keyword evidence="1" id="KW-0067">ATP-binding</keyword>
<dbReference type="InterPro" id="IPR052776">
    <property type="entry name" value="Chloro_ReproSupport/MetalTrans"/>
</dbReference>
<feature type="domain" description="Protein kinase" evidence="4">
    <location>
        <begin position="177"/>
        <end position="337"/>
    </location>
</feature>
<feature type="transmembrane region" description="Helical" evidence="3">
    <location>
        <begin position="614"/>
        <end position="635"/>
    </location>
</feature>
<gene>
    <name evidence="5" type="ORF">JG687_00005629</name>
</gene>
<feature type="transmembrane region" description="Helical" evidence="3">
    <location>
        <begin position="429"/>
        <end position="449"/>
    </location>
</feature>
<dbReference type="VEuPathDB" id="FungiDB:PC110_g6934"/>
<dbReference type="PANTHER" id="PTHR33876:SF4">
    <property type="entry name" value="CHLOROPLAST PROTEIN FOR GROWTH AND FERTILITY 2"/>
    <property type="match status" value="1"/>
</dbReference>
<keyword evidence="3" id="KW-0812">Transmembrane</keyword>
<name>A0A8T1ULN2_9STRA</name>
<protein>
    <recommendedName>
        <fullName evidence="4">Protein kinase domain-containing protein</fullName>
    </recommendedName>
</protein>
<dbReference type="OrthoDB" id="669460at2759"/>
<feature type="binding site" evidence="1">
    <location>
        <position position="208"/>
    </location>
    <ligand>
        <name>ATP</name>
        <dbReference type="ChEBI" id="CHEBI:30616"/>
    </ligand>
</feature>
<dbReference type="PROSITE" id="PS00107">
    <property type="entry name" value="PROTEIN_KINASE_ATP"/>
    <property type="match status" value="1"/>
</dbReference>
<evidence type="ECO:0000256" key="1">
    <source>
        <dbReference type="PROSITE-ProRule" id="PRU10141"/>
    </source>
</evidence>
<dbReference type="GO" id="GO:0004672">
    <property type="term" value="F:protein kinase activity"/>
    <property type="evidence" value="ECO:0007669"/>
    <property type="project" value="InterPro"/>
</dbReference>
<dbReference type="InterPro" id="IPR000719">
    <property type="entry name" value="Prot_kinase_dom"/>
</dbReference>
<dbReference type="VEuPathDB" id="FungiDB:PC110_g6933"/>
<keyword evidence="3" id="KW-0472">Membrane</keyword>
<dbReference type="EMBL" id="JAENGZ010000215">
    <property type="protein sequence ID" value="KAG6965041.1"/>
    <property type="molecule type" value="Genomic_DNA"/>
</dbReference>
<dbReference type="Proteomes" id="UP000688947">
    <property type="component" value="Unassembled WGS sequence"/>
</dbReference>
<feature type="transmembrane region" description="Helical" evidence="3">
    <location>
        <begin position="397"/>
        <end position="417"/>
    </location>
</feature>
<evidence type="ECO:0000313" key="5">
    <source>
        <dbReference type="EMBL" id="KAG6965041.1"/>
    </source>
</evidence>
<dbReference type="Pfam" id="PF07714">
    <property type="entry name" value="PK_Tyr_Ser-Thr"/>
    <property type="match status" value="1"/>
</dbReference>
<evidence type="ECO:0000259" key="4">
    <source>
        <dbReference type="SMART" id="SM00220"/>
    </source>
</evidence>
<feature type="transmembrane region" description="Helical" evidence="3">
    <location>
        <begin position="581"/>
        <end position="602"/>
    </location>
</feature>
<dbReference type="InterPro" id="IPR001245">
    <property type="entry name" value="Ser-Thr/Tyr_kinase_cat_dom"/>
</dbReference>
<dbReference type="AlphaFoldDB" id="A0A8T1ULN2"/>
<sequence>MEDVPMGPVSFVVTTLREGPQCLHLLKKSLPQRFKRMPECDVFIRSFHDRLKYSHDAVAVHGDEWKAKYCDTVAYTFGELNSKMDGIFVGVGLLDSSPRDQWKEDWSRGSRRMDMYTSTTEDQAGRLADLMQATLERLRVDLRLETRVITSETVSALQPASILSIFRWFIPERDVEIVEGEPIGTGTYGTVNRGIWRCRGTARNVIVKSLFEQSAGSGTSFLKQLQFCFSRETENAKEEAVRWKPREKLVEGDNLIPQFKSDVYSLGMCIIEAKTQLPPFGMDVISDDEVMEKVIRGESYQRPEEVSDREWDVISRLIAPDINQRPSVVEAIELIPMEPTTRWLSEEHTSLSGASLGKIISTGLLLGVVHVLTGPDHLSALAAMTTGSSWRAFTLGIRWGCGHSIGLIFMALIFFAAGQTVDLDAVGGYLNYVVGFFMIALGAWTAVHVRKRYQTQLKEGVQSLVSGEGERVDSNRASRSSTGATPTNLVELVPLSQRRVSSATSPAAAGASPQISMSPANEHALEEASASPSSSFHLVVKEDSNSSQVAGIGQVKPSKLHPTNWNCCRNASFENPATQKIMALLVGIIHGFAGPGGILGVLPAVVLNDWVKSVAYLGSFCVASIFIMGVFAALYGEVTGRIGGNSLVMEFRIGVFSAFFSFIVGVAWIGLQATGQMSAVFGE</sequence>
<dbReference type="PANTHER" id="PTHR33876">
    <property type="entry name" value="UNNAMED PRODUCT"/>
    <property type="match status" value="1"/>
</dbReference>
<feature type="transmembrane region" description="Helical" evidence="3">
    <location>
        <begin position="647"/>
        <end position="671"/>
    </location>
</feature>
<evidence type="ECO:0000313" key="6">
    <source>
        <dbReference type="Proteomes" id="UP000688947"/>
    </source>
</evidence>
<keyword evidence="1" id="KW-0547">Nucleotide-binding</keyword>
<evidence type="ECO:0000256" key="2">
    <source>
        <dbReference type="SAM" id="MobiDB-lite"/>
    </source>
</evidence>
<organism evidence="5 6">
    <name type="scientific">Phytophthora cactorum</name>
    <dbReference type="NCBI Taxonomy" id="29920"/>
    <lineage>
        <taxon>Eukaryota</taxon>
        <taxon>Sar</taxon>
        <taxon>Stramenopiles</taxon>
        <taxon>Oomycota</taxon>
        <taxon>Peronosporomycetes</taxon>
        <taxon>Peronosporales</taxon>
        <taxon>Peronosporaceae</taxon>
        <taxon>Phytophthora</taxon>
    </lineage>
</organism>
<evidence type="ECO:0000256" key="3">
    <source>
        <dbReference type="SAM" id="Phobius"/>
    </source>
</evidence>
<reference evidence="5" key="1">
    <citation type="submission" date="2021-01" db="EMBL/GenBank/DDBJ databases">
        <title>Phytophthora aleatoria, a newly-described species from Pinus radiata is distinct from Phytophthora cactorum isolates based on comparative genomics.</title>
        <authorList>
            <person name="Mcdougal R."/>
            <person name="Panda P."/>
            <person name="Williams N."/>
            <person name="Studholme D.J."/>
        </authorList>
    </citation>
    <scope>NUCLEOTIDE SEQUENCE</scope>
    <source>
        <strain evidence="5">NZFS 3830</strain>
    </source>
</reference>
<comment type="caution">
    <text evidence="5">The sequence shown here is derived from an EMBL/GenBank/DDBJ whole genome shotgun (WGS) entry which is preliminary data.</text>
</comment>
<feature type="region of interest" description="Disordered" evidence="2">
    <location>
        <begin position="503"/>
        <end position="526"/>
    </location>
</feature>
<dbReference type="SMART" id="SM00220">
    <property type="entry name" value="S_TKc"/>
    <property type="match status" value="1"/>
</dbReference>
<dbReference type="GO" id="GO:0005524">
    <property type="term" value="F:ATP binding"/>
    <property type="evidence" value="ECO:0007669"/>
    <property type="project" value="UniProtKB-UniRule"/>
</dbReference>
<accession>A0A8T1ULN2</accession>